<dbReference type="EMBL" id="CAFBMU010000006">
    <property type="protein sequence ID" value="CAB4921519.1"/>
    <property type="molecule type" value="Genomic_DNA"/>
</dbReference>
<dbReference type="EMBL" id="CAFBOD010000004">
    <property type="protein sequence ID" value="CAB4972272.1"/>
    <property type="molecule type" value="Genomic_DNA"/>
</dbReference>
<dbReference type="EMBL" id="CAEZYE010000003">
    <property type="protein sequence ID" value="CAB4700773.1"/>
    <property type="molecule type" value="Genomic_DNA"/>
</dbReference>
<evidence type="ECO:0000256" key="1">
    <source>
        <dbReference type="ARBA" id="ARBA00022801"/>
    </source>
</evidence>
<evidence type="ECO:0000313" key="6">
    <source>
        <dbReference type="EMBL" id="CAB5158492.1"/>
    </source>
</evidence>
<dbReference type="PANTHER" id="PTHR47271">
    <property type="entry name" value="ARGININE DEIMINASE"/>
    <property type="match status" value="1"/>
</dbReference>
<dbReference type="GO" id="GO:0019546">
    <property type="term" value="P:L-arginine deiminase pathway"/>
    <property type="evidence" value="ECO:0007669"/>
    <property type="project" value="TreeGrafter"/>
</dbReference>
<reference evidence="2" key="1">
    <citation type="submission" date="2020-05" db="EMBL/GenBank/DDBJ databases">
        <authorList>
            <person name="Chiriac C."/>
            <person name="Salcher M."/>
            <person name="Ghai R."/>
            <person name="Kavagutti S V."/>
        </authorList>
    </citation>
    <scope>NUCLEOTIDE SEQUENCE</scope>
</reference>
<dbReference type="PANTHER" id="PTHR47271:SF2">
    <property type="entry name" value="ARGININE DEIMINASE"/>
    <property type="match status" value="1"/>
</dbReference>
<dbReference type="PRINTS" id="PR01466">
    <property type="entry name" value="ARGDEIMINASE"/>
</dbReference>
<dbReference type="EMBL" id="CAFBRZ010000075">
    <property type="protein sequence ID" value="CAB5158492.1"/>
    <property type="molecule type" value="Genomic_DNA"/>
</dbReference>
<evidence type="ECO:0000313" key="4">
    <source>
        <dbReference type="EMBL" id="CAB4921519.1"/>
    </source>
</evidence>
<protein>
    <submittedName>
        <fullName evidence="2">Unannotated protein</fullName>
    </submittedName>
</protein>
<evidence type="ECO:0000313" key="5">
    <source>
        <dbReference type="EMBL" id="CAB4972272.1"/>
    </source>
</evidence>
<evidence type="ECO:0000313" key="3">
    <source>
        <dbReference type="EMBL" id="CAB4802008.1"/>
    </source>
</evidence>
<gene>
    <name evidence="2" type="ORF">UFOPK2655_00124</name>
    <name evidence="3" type="ORF">UFOPK3077_00595</name>
    <name evidence="4" type="ORF">UFOPK3667_00722</name>
    <name evidence="5" type="ORF">UFOPK3903_00545</name>
    <name evidence="6" type="ORF">UFOPK4444_01132</name>
</gene>
<dbReference type="GO" id="GO:0016990">
    <property type="term" value="F:arginine deiminase activity"/>
    <property type="evidence" value="ECO:0007669"/>
    <property type="project" value="InterPro"/>
</dbReference>
<dbReference type="EMBL" id="CAFAAS010000004">
    <property type="protein sequence ID" value="CAB4802008.1"/>
    <property type="molecule type" value="Genomic_DNA"/>
</dbReference>
<evidence type="ECO:0000313" key="2">
    <source>
        <dbReference type="EMBL" id="CAB4700773.1"/>
    </source>
</evidence>
<organism evidence="2">
    <name type="scientific">freshwater metagenome</name>
    <dbReference type="NCBI Taxonomy" id="449393"/>
    <lineage>
        <taxon>unclassified sequences</taxon>
        <taxon>metagenomes</taxon>
        <taxon>ecological metagenomes</taxon>
    </lineage>
</organism>
<dbReference type="SUPFAM" id="SSF55909">
    <property type="entry name" value="Pentein"/>
    <property type="match status" value="1"/>
</dbReference>
<dbReference type="AlphaFoldDB" id="A0A6J6PUN9"/>
<dbReference type="Pfam" id="PF02274">
    <property type="entry name" value="ADI"/>
    <property type="match status" value="2"/>
</dbReference>
<name>A0A6J6PUN9_9ZZZZ</name>
<dbReference type="Gene3D" id="3.75.10.10">
    <property type="entry name" value="L-arginine/glycine Amidinotransferase, Chain A"/>
    <property type="match status" value="1"/>
</dbReference>
<sequence>MVSNLERVLVRTPTTVGEFVEQGAWRMPDTVALLQEHKSFVQLLESLGCHVDVAESIDGLVDSVYMHDPMIMTAHGAILLRMAKPVRSAEPAEFRKTLERIGVPILGELTAPAFADGGDKVWLDEKTLLIGHSYRTNTDGIEQIREMLKPFGVDVYSFDLPHYEGPGAVLHLMSVLSPISYDKAVVYEPLAPARLLQFLTSRGISWFTVSEKEMLTQGSNVLTIAPNVVVLAAGNPEIEAKLRGAGVQVHLFAGNNVAVKGDGGPTCMTAPLIRSKK</sequence>
<accession>A0A6J6PUN9</accession>
<proteinExistence type="predicted"/>
<keyword evidence="1" id="KW-0378">Hydrolase</keyword>
<dbReference type="InterPro" id="IPR003876">
    <property type="entry name" value="Arg_deiminase"/>
</dbReference>